<dbReference type="GO" id="GO:0003677">
    <property type="term" value="F:DNA binding"/>
    <property type="evidence" value="ECO:0007669"/>
    <property type="project" value="InterPro"/>
</dbReference>
<dbReference type="SUPFAM" id="SSF47413">
    <property type="entry name" value="lambda repressor-like DNA-binding domains"/>
    <property type="match status" value="1"/>
</dbReference>
<evidence type="ECO:0000259" key="1">
    <source>
        <dbReference type="PROSITE" id="PS50943"/>
    </source>
</evidence>
<dbReference type="Proteomes" id="UP000035514">
    <property type="component" value="Unassembled WGS sequence"/>
</dbReference>
<dbReference type="RefSeq" id="WP_046997222.1">
    <property type="nucleotide sequence ID" value="NZ_JAIQ01000144.1"/>
</dbReference>
<gene>
    <name evidence="2" type="ORF">AA20_10630</name>
</gene>
<accession>A0A0G9JTU3</accession>
<proteinExistence type="predicted"/>
<dbReference type="EMBL" id="JAIQ01000144">
    <property type="protein sequence ID" value="KLD97676.1"/>
    <property type="molecule type" value="Genomic_DNA"/>
</dbReference>
<evidence type="ECO:0000313" key="2">
    <source>
        <dbReference type="EMBL" id="KLD97676.1"/>
    </source>
</evidence>
<reference evidence="2 3" key="1">
    <citation type="submission" date="2014-01" db="EMBL/GenBank/DDBJ databases">
        <title>Development of a Comparative Genomic Fingerprinting Assay for High Resolution Genotyping of Arcobacter butzleri.</title>
        <authorList>
            <person name="Webb A.L."/>
            <person name="Inglis G.D."/>
            <person name="Kruczkiewicz P."/>
            <person name="Selinger L.B."/>
            <person name="Taboada E.N."/>
        </authorList>
    </citation>
    <scope>NUCLEOTIDE SEQUENCE [LARGE SCALE GENOMIC DNA]</scope>
    <source>
        <strain evidence="2 3">L348</strain>
    </source>
</reference>
<dbReference type="PATRIC" id="fig|1447256.3.peg.2076"/>
<dbReference type="InterPro" id="IPR001387">
    <property type="entry name" value="Cro/C1-type_HTH"/>
</dbReference>
<dbReference type="CDD" id="cd00093">
    <property type="entry name" value="HTH_XRE"/>
    <property type="match status" value="1"/>
</dbReference>
<protein>
    <submittedName>
        <fullName evidence="2">XRE family transcriptional regulator</fullName>
    </submittedName>
</protein>
<dbReference type="PROSITE" id="PS50943">
    <property type="entry name" value="HTH_CROC1"/>
    <property type="match status" value="1"/>
</dbReference>
<evidence type="ECO:0000313" key="3">
    <source>
        <dbReference type="Proteomes" id="UP000035514"/>
    </source>
</evidence>
<comment type="caution">
    <text evidence="2">The sequence shown here is derived from an EMBL/GenBank/DDBJ whole genome shotgun (WGS) entry which is preliminary data.</text>
</comment>
<dbReference type="SMART" id="SM00530">
    <property type="entry name" value="HTH_XRE"/>
    <property type="match status" value="1"/>
</dbReference>
<sequence length="79" mass="8914">MDFYELGKELATLRKSKNISQQTISKDLNISRATISNFESGTNSDIGLKKVLQIIDYLGYEINLKEKSPFPVFEDVVNG</sequence>
<dbReference type="InterPro" id="IPR010982">
    <property type="entry name" value="Lambda_DNA-bd_dom_sf"/>
</dbReference>
<dbReference type="Pfam" id="PF01381">
    <property type="entry name" value="HTH_3"/>
    <property type="match status" value="1"/>
</dbReference>
<dbReference type="Gene3D" id="1.10.260.40">
    <property type="entry name" value="lambda repressor-like DNA-binding domains"/>
    <property type="match status" value="1"/>
</dbReference>
<dbReference type="AlphaFoldDB" id="A0A0G9JTU3"/>
<feature type="domain" description="HTH cro/C1-type" evidence="1">
    <location>
        <begin position="10"/>
        <end position="65"/>
    </location>
</feature>
<name>A0A0G9JTU3_9BACT</name>
<organism evidence="2 3">
    <name type="scientific">Aliarcobacter butzleri L348</name>
    <dbReference type="NCBI Taxonomy" id="1447256"/>
    <lineage>
        <taxon>Bacteria</taxon>
        <taxon>Pseudomonadati</taxon>
        <taxon>Campylobacterota</taxon>
        <taxon>Epsilonproteobacteria</taxon>
        <taxon>Campylobacterales</taxon>
        <taxon>Arcobacteraceae</taxon>
        <taxon>Aliarcobacter</taxon>
    </lineage>
</organism>